<sequence>MVTQKLRIVVMNGQKIIQALVNNEWETTGTIKKVEEGIKPGIYNIYLAQKPEDKKQYEGKILYVDKENEVFYQQTGKDFIVHQINAINGKPVAGNDVVVEYDGEKANIAQNDSLKKKRVLKI</sequence>
<dbReference type="InterPro" id="IPR040782">
    <property type="entry name" value="KfrB"/>
</dbReference>
<dbReference type="AlphaFoldDB" id="A0A8H9D9A0"/>
<reference evidence="2" key="1">
    <citation type="submission" date="2021-02" db="EMBL/GenBank/DDBJ databases">
        <authorList>
            <person name="Han P."/>
        </authorList>
    </citation>
    <scope>NUCLEOTIDE SEQUENCE</scope>
    <source>
        <strain evidence="2">Nitrosomonas nitrosa 18-3D</strain>
    </source>
</reference>
<evidence type="ECO:0000313" key="2">
    <source>
        <dbReference type="EMBL" id="CAE6507948.1"/>
    </source>
</evidence>
<proteinExistence type="predicted"/>
<dbReference type="Pfam" id="PF18790">
    <property type="entry name" value="KfrB"/>
    <property type="match status" value="1"/>
</dbReference>
<protein>
    <submittedName>
        <fullName evidence="2">Cell filamentation protein</fullName>
    </submittedName>
</protein>
<comment type="caution">
    <text evidence="2">The sequence shown here is derived from an EMBL/GenBank/DDBJ whole genome shotgun (WGS) entry which is preliminary data.</text>
</comment>
<name>A0A8H9D9A0_9PROT</name>
<accession>A0A8H9D9A0</accession>
<dbReference type="EMBL" id="CAJNAP010000021">
    <property type="protein sequence ID" value="CAE6507948.1"/>
    <property type="molecule type" value="Genomic_DNA"/>
</dbReference>
<feature type="domain" description="KfrB" evidence="1">
    <location>
        <begin position="56"/>
        <end position="109"/>
    </location>
</feature>
<evidence type="ECO:0000313" key="3">
    <source>
        <dbReference type="Proteomes" id="UP000601736"/>
    </source>
</evidence>
<dbReference type="Proteomes" id="UP000601736">
    <property type="component" value="Unassembled WGS sequence"/>
</dbReference>
<gene>
    <name evidence="2" type="ORF">NMYAN_280002</name>
</gene>
<organism evidence="2 3">
    <name type="scientific">Nitrosomonas nitrosa</name>
    <dbReference type="NCBI Taxonomy" id="52442"/>
    <lineage>
        <taxon>Bacteria</taxon>
        <taxon>Pseudomonadati</taxon>
        <taxon>Pseudomonadota</taxon>
        <taxon>Betaproteobacteria</taxon>
        <taxon>Nitrosomonadales</taxon>
        <taxon>Nitrosomonadaceae</taxon>
        <taxon>Nitrosomonas</taxon>
    </lineage>
</organism>
<evidence type="ECO:0000259" key="1">
    <source>
        <dbReference type="Pfam" id="PF18790"/>
    </source>
</evidence>
<dbReference type="RefSeq" id="WP_204799955.1">
    <property type="nucleotide sequence ID" value="NZ_CAJNAP010000021.1"/>
</dbReference>